<keyword evidence="2" id="KW-1185">Reference proteome</keyword>
<dbReference type="RefSeq" id="WP_135194962.1">
    <property type="nucleotide sequence ID" value="NZ_SPVH01000006.1"/>
</dbReference>
<accession>A0A4Y9RU65</accession>
<organism evidence="1 2">
    <name type="scientific">Brevundimonas intermedia</name>
    <dbReference type="NCBI Taxonomy" id="74315"/>
    <lineage>
        <taxon>Bacteria</taxon>
        <taxon>Pseudomonadati</taxon>
        <taxon>Pseudomonadota</taxon>
        <taxon>Alphaproteobacteria</taxon>
        <taxon>Caulobacterales</taxon>
        <taxon>Caulobacteraceae</taxon>
        <taxon>Brevundimonas</taxon>
    </lineage>
</organism>
<reference evidence="1 2" key="1">
    <citation type="submission" date="2019-03" db="EMBL/GenBank/DDBJ databases">
        <title>Draft genome of Brevundimonas sp. a heavy metal resistant soil bacteria.</title>
        <authorList>
            <person name="Soto J."/>
        </authorList>
    </citation>
    <scope>NUCLEOTIDE SEQUENCE [LARGE SCALE GENOMIC DNA]</scope>
    <source>
        <strain evidence="1 2">B-10</strain>
    </source>
</reference>
<name>A0A4Y9RU65_9CAUL</name>
<gene>
    <name evidence="1" type="ORF">EGY25_10770</name>
</gene>
<dbReference type="AlphaFoldDB" id="A0A4Y9RU65"/>
<comment type="caution">
    <text evidence="1">The sequence shown here is derived from an EMBL/GenBank/DDBJ whole genome shotgun (WGS) entry which is preliminary data.</text>
</comment>
<sequence>MASAVSKPARDDETSAERDARLERMRAFLNEGLADIAAGRFIEGDEADRWLEGEIAEAEAAAR</sequence>
<evidence type="ECO:0000313" key="2">
    <source>
        <dbReference type="Proteomes" id="UP000298216"/>
    </source>
</evidence>
<dbReference type="Proteomes" id="UP000298216">
    <property type="component" value="Unassembled WGS sequence"/>
</dbReference>
<dbReference type="OrthoDB" id="9920283at2"/>
<proteinExistence type="predicted"/>
<protein>
    <submittedName>
        <fullName evidence="1">Uncharacterized protein</fullName>
    </submittedName>
</protein>
<dbReference type="EMBL" id="SPVH01000006">
    <property type="protein sequence ID" value="TFW12482.1"/>
    <property type="molecule type" value="Genomic_DNA"/>
</dbReference>
<evidence type="ECO:0000313" key="1">
    <source>
        <dbReference type="EMBL" id="TFW12482.1"/>
    </source>
</evidence>